<dbReference type="SUPFAM" id="SSF51905">
    <property type="entry name" value="FAD/NAD(P)-binding domain"/>
    <property type="match status" value="1"/>
</dbReference>
<dbReference type="EMBL" id="AP014936">
    <property type="protein sequence ID" value="BAU48420.1"/>
    <property type="molecule type" value="Genomic_DNA"/>
</dbReference>
<dbReference type="Pfam" id="PF01593">
    <property type="entry name" value="Amino_oxidase"/>
    <property type="match status" value="1"/>
</dbReference>
<dbReference type="PANTHER" id="PTHR10668">
    <property type="entry name" value="PHYTOENE DEHYDROGENASE"/>
    <property type="match status" value="1"/>
</dbReference>
<proteinExistence type="predicted"/>
<organism evidence="5 6">
    <name type="scientific">Sulfurifustis variabilis</name>
    <dbReference type="NCBI Taxonomy" id="1675686"/>
    <lineage>
        <taxon>Bacteria</taxon>
        <taxon>Pseudomonadati</taxon>
        <taxon>Pseudomonadota</taxon>
        <taxon>Gammaproteobacteria</taxon>
        <taxon>Acidiferrobacterales</taxon>
        <taxon>Acidiferrobacteraceae</taxon>
        <taxon>Sulfurifustis</taxon>
    </lineage>
</organism>
<evidence type="ECO:0000313" key="5">
    <source>
        <dbReference type="EMBL" id="BAU48420.1"/>
    </source>
</evidence>
<comment type="subunit">
    <text evidence="2">Interacts with COX5B; this interaction may contribute to localize PYROXD2 to the inner face of the inner mitochondrial membrane.</text>
</comment>
<evidence type="ECO:0000256" key="2">
    <source>
        <dbReference type="ARBA" id="ARBA00038825"/>
    </source>
</evidence>
<reference evidence="5 6" key="1">
    <citation type="submission" date="2015-08" db="EMBL/GenBank/DDBJ databases">
        <title>Complete genome sequence of Sulfurifustis variabilis.</title>
        <authorList>
            <person name="Miura A."/>
            <person name="Kojima H."/>
            <person name="Fukui M."/>
        </authorList>
    </citation>
    <scope>NUCLEOTIDE SEQUENCE [LARGE SCALE GENOMIC DNA]</scope>
    <source>
        <strain evidence="6">skN76</strain>
    </source>
</reference>
<dbReference type="KEGG" id="sva:SVA_1866"/>
<protein>
    <recommendedName>
        <fullName evidence="3">Pyridine nucleotide-disulfide oxidoreductase domain-containing protein 2</fullName>
    </recommendedName>
</protein>
<dbReference type="PANTHER" id="PTHR10668:SF103">
    <property type="entry name" value="PYRIDINE NUCLEOTIDE-DISULFIDE OXIDOREDUCTASE DOMAIN-CONTAINING PROTEIN 2"/>
    <property type="match status" value="1"/>
</dbReference>
<feature type="domain" description="Amine oxidase" evidence="4">
    <location>
        <begin position="17"/>
        <end position="525"/>
    </location>
</feature>
<dbReference type="Gene3D" id="3.50.50.60">
    <property type="entry name" value="FAD/NAD(P)-binding domain"/>
    <property type="match status" value="2"/>
</dbReference>
<comment type="function">
    <text evidence="1">Probable oxidoreductase that may play a role as regulator of mitochondrial function.</text>
</comment>
<dbReference type="InterPro" id="IPR002937">
    <property type="entry name" value="Amino_oxidase"/>
</dbReference>
<evidence type="ECO:0000313" key="6">
    <source>
        <dbReference type="Proteomes" id="UP000218899"/>
    </source>
</evidence>
<dbReference type="AlphaFoldDB" id="A0A1B4V4G7"/>
<evidence type="ECO:0000259" key="4">
    <source>
        <dbReference type="Pfam" id="PF01593"/>
    </source>
</evidence>
<keyword evidence="6" id="KW-1185">Reference proteome</keyword>
<dbReference type="Proteomes" id="UP000218899">
    <property type="component" value="Chromosome"/>
</dbReference>
<dbReference type="GO" id="GO:0016491">
    <property type="term" value="F:oxidoreductase activity"/>
    <property type="evidence" value="ECO:0007669"/>
    <property type="project" value="InterPro"/>
</dbReference>
<evidence type="ECO:0000256" key="1">
    <source>
        <dbReference type="ARBA" id="ARBA00037217"/>
    </source>
</evidence>
<evidence type="ECO:0000256" key="3">
    <source>
        <dbReference type="ARBA" id="ARBA00040298"/>
    </source>
</evidence>
<dbReference type="InterPro" id="IPR036188">
    <property type="entry name" value="FAD/NAD-bd_sf"/>
</dbReference>
<dbReference type="PRINTS" id="PR00411">
    <property type="entry name" value="PNDRDTASEI"/>
</dbReference>
<gene>
    <name evidence="5" type="ORF">SVA_1866</name>
</gene>
<name>A0A1B4V4G7_9GAMM</name>
<accession>A0A1B4V4G7</accession>
<sequence length="544" mass="58891">MSSDPYDVVVIGAGHNGLVAAAYLARAGLRVIVLERRDLIGGACVTEELWPGFKVSTASYVCSLLRPRIVRELELRRHGLELLPRNPSSFSPFPDGRYLMLGPDRDLNRREIAKFSSRDADALPHYEAMLERVADFIEPTLEMTPPDPWSLRPRDLYALARLGWRFLRLGRRDGARAIEVLTGSARAILDRWFESEELKATLATDAVIGAFAAPSMPGTAYVLFHHVMGECNSARGVWCYVRGGMGGISQALAAAARAHGAEIRTGAPVARIAVREGKAAGVVLEDGSEIEARQVVSNADAHVTFLRLLDPRQLPAGFGDAVRAIDYASPSLKINLALSALPVFAALPGAAPGPQHRGTIHVAPSLDYIERAFDDAKYGRPSRQPILECTIPSVVDPTVAPSGRHLMSVFVQYAPYRLAEGTWDDAREAFADRCLDVLAEYAPNMRGAVVARQVLAPPDLEERFALTGGNIFQGAMTLGQLFFLRPVPGYADYRAPIAGLYLCGAATHPGGGVMGACGFNAAREMLRDAPRFRAKAGARAGRRT</sequence>